<feature type="compositionally biased region" description="Gly residues" evidence="1">
    <location>
        <begin position="252"/>
        <end position="261"/>
    </location>
</feature>
<name>A0A1E1KSI0_9HELO</name>
<feature type="region of interest" description="Disordered" evidence="1">
    <location>
        <begin position="69"/>
        <end position="131"/>
    </location>
</feature>
<dbReference type="EMBL" id="FJUW01000021">
    <property type="protein sequence ID" value="CZT00982.1"/>
    <property type="molecule type" value="Genomic_DNA"/>
</dbReference>
<feature type="compositionally biased region" description="Low complexity" evidence="1">
    <location>
        <begin position="69"/>
        <end position="86"/>
    </location>
</feature>
<comment type="caution">
    <text evidence="3">The sequence shown here is derived from an EMBL/GenBank/DDBJ whole genome shotgun (WGS) entry which is preliminary data.</text>
</comment>
<dbReference type="AlphaFoldDB" id="A0A1E1KSI0"/>
<organism evidence="3 4">
    <name type="scientific">Rhynchosporium graminicola</name>
    <dbReference type="NCBI Taxonomy" id="2792576"/>
    <lineage>
        <taxon>Eukaryota</taxon>
        <taxon>Fungi</taxon>
        <taxon>Dikarya</taxon>
        <taxon>Ascomycota</taxon>
        <taxon>Pezizomycotina</taxon>
        <taxon>Leotiomycetes</taxon>
        <taxon>Helotiales</taxon>
        <taxon>Ploettnerulaceae</taxon>
        <taxon>Rhynchosporium</taxon>
    </lineage>
</organism>
<evidence type="ECO:0000256" key="1">
    <source>
        <dbReference type="SAM" id="MobiDB-lite"/>
    </source>
</evidence>
<dbReference type="Proteomes" id="UP000178129">
    <property type="component" value="Unassembled WGS sequence"/>
</dbReference>
<gene>
    <name evidence="3" type="ORF">RCO7_02837</name>
</gene>
<sequence length="296" mass="31197">MAILSPLYTLILPFLFLTTLPIFLFASLTTILAFSLLFLRVLVVYIELALTIIPYWILGPQSLTLPPSFSQASSHSPSTTSPTSPSLYRNSGHTWSAVNAGGMGARRRKRRGSGSSTLSATGSITPISGENGTIINSGMGLNQSLGPNRDYEGVGGWRIEKDTGDGDGSDNEGAEGLWTRINSRLELPAEQHVRKHHRSLTAGSVMAGGSGGGMGGKKRVERSYSPEALFMMNTSRTRTSPGGMTTTAGAGTVSGGLGEGAGYFRQVSPSRKRTSSVNTGSSGSSKAESVLSMMQR</sequence>
<evidence type="ECO:0000256" key="2">
    <source>
        <dbReference type="SAM" id="Phobius"/>
    </source>
</evidence>
<keyword evidence="2" id="KW-0472">Membrane</keyword>
<feature type="region of interest" description="Disordered" evidence="1">
    <location>
        <begin position="235"/>
        <end position="296"/>
    </location>
</feature>
<feature type="compositionally biased region" description="Polar residues" evidence="1">
    <location>
        <begin position="87"/>
        <end position="97"/>
    </location>
</feature>
<protein>
    <submittedName>
        <fullName evidence="3">Uncharacterized protein</fullName>
    </submittedName>
</protein>
<dbReference type="InParanoid" id="A0A1E1KSI0"/>
<evidence type="ECO:0000313" key="3">
    <source>
        <dbReference type="EMBL" id="CZT00982.1"/>
    </source>
</evidence>
<reference evidence="4" key="1">
    <citation type="submission" date="2016-03" db="EMBL/GenBank/DDBJ databases">
        <authorList>
            <person name="Ploux O."/>
        </authorList>
    </citation>
    <scope>NUCLEOTIDE SEQUENCE [LARGE SCALE GENOMIC DNA]</scope>
    <source>
        <strain evidence="4">UK7</strain>
    </source>
</reference>
<feature type="compositionally biased region" description="Low complexity" evidence="1">
    <location>
        <begin position="242"/>
        <end position="251"/>
    </location>
</feature>
<evidence type="ECO:0000313" key="4">
    <source>
        <dbReference type="Proteomes" id="UP000178129"/>
    </source>
</evidence>
<feature type="compositionally biased region" description="Low complexity" evidence="1">
    <location>
        <begin position="113"/>
        <end position="125"/>
    </location>
</feature>
<keyword evidence="4" id="KW-1185">Reference proteome</keyword>
<accession>A0A1E1KSI0</accession>
<keyword evidence="2" id="KW-0812">Transmembrane</keyword>
<proteinExistence type="predicted"/>
<feature type="compositionally biased region" description="Low complexity" evidence="1">
    <location>
        <begin position="275"/>
        <end position="285"/>
    </location>
</feature>
<keyword evidence="2" id="KW-1133">Transmembrane helix</keyword>
<feature type="transmembrane region" description="Helical" evidence="2">
    <location>
        <begin position="37"/>
        <end position="58"/>
    </location>
</feature>
<feature type="transmembrane region" description="Helical" evidence="2">
    <location>
        <begin position="6"/>
        <end position="25"/>
    </location>
</feature>